<dbReference type="Pfam" id="PF01841">
    <property type="entry name" value="Transglut_core"/>
    <property type="match status" value="1"/>
</dbReference>
<dbReference type="InterPro" id="IPR018667">
    <property type="entry name" value="DUF2126"/>
</dbReference>
<dbReference type="InterPro" id="IPR013589">
    <property type="entry name" value="Bac_transglu_N"/>
</dbReference>
<dbReference type="PANTHER" id="PTHR33490">
    <property type="entry name" value="BLR5614 PROTEIN-RELATED"/>
    <property type="match status" value="1"/>
</dbReference>
<dbReference type="SUPFAM" id="SSF54001">
    <property type="entry name" value="Cysteine proteinases"/>
    <property type="match status" value="1"/>
</dbReference>
<dbReference type="Pfam" id="PF09899">
    <property type="entry name" value="DUF2126"/>
    <property type="match status" value="1"/>
</dbReference>
<dbReference type="EMBL" id="JABRWJ010000007">
    <property type="protein sequence ID" value="NRF70022.1"/>
    <property type="molecule type" value="Genomic_DNA"/>
</dbReference>
<dbReference type="RefSeq" id="WP_173128072.1">
    <property type="nucleotide sequence ID" value="NZ_JABRWJ010000007.1"/>
</dbReference>
<evidence type="ECO:0000313" key="2">
    <source>
        <dbReference type="EMBL" id="NRF70022.1"/>
    </source>
</evidence>
<name>A0ABX2EMX9_9BURK</name>
<evidence type="ECO:0000313" key="3">
    <source>
        <dbReference type="Proteomes" id="UP000737171"/>
    </source>
</evidence>
<comment type="caution">
    <text evidence="2">The sequence shown here is derived from an EMBL/GenBank/DDBJ whole genome shotgun (WGS) entry which is preliminary data.</text>
</comment>
<reference evidence="2 3" key="1">
    <citation type="submission" date="2020-05" db="EMBL/GenBank/DDBJ databases">
        <title>Aquincola sp. isolate from soil.</title>
        <authorList>
            <person name="Han J."/>
            <person name="Kim D.-U."/>
        </authorList>
    </citation>
    <scope>NUCLEOTIDE SEQUENCE [LARGE SCALE GENOMIC DNA]</scope>
    <source>
        <strain evidence="2 3">S2</strain>
    </source>
</reference>
<dbReference type="Pfam" id="PF08379">
    <property type="entry name" value="Bact_transglu_N"/>
    <property type="match status" value="1"/>
</dbReference>
<feature type="domain" description="Transglutaminase-like" evidence="1">
    <location>
        <begin position="172"/>
        <end position="248"/>
    </location>
</feature>
<dbReference type="Proteomes" id="UP000737171">
    <property type="component" value="Unassembled WGS sequence"/>
</dbReference>
<gene>
    <name evidence="2" type="ORF">HLB44_23745</name>
</gene>
<organism evidence="2 3">
    <name type="scientific">Pseudaquabacterium terrae</name>
    <dbReference type="NCBI Taxonomy" id="2732868"/>
    <lineage>
        <taxon>Bacteria</taxon>
        <taxon>Pseudomonadati</taxon>
        <taxon>Pseudomonadota</taxon>
        <taxon>Betaproteobacteria</taxon>
        <taxon>Burkholderiales</taxon>
        <taxon>Sphaerotilaceae</taxon>
        <taxon>Pseudaquabacterium</taxon>
    </lineage>
</organism>
<sequence length="1168" mass="130305">MSIHVALNHVTHYKYDRRVALSPQIVRLRPAPHCRTNILSYSLKIEPEGHFINWQQDPFSNYLARLVFPEKTTEFKVTVDVVAEMAVYNPFDFFLEPAAENFPFGYDDATTQELAPYLVKEAATPAFAAFLASIDRRERRTIDFLVEINQRLQHDIRYLIRMEPGVQTPEETLVNASGSCRDTGWLLVQALRHLGLAARFVSGYLIQLKSDVKALDGPSGTEIDFTDLHAWCEVYLPGAGWVGLDPTSGLMAGEGHIPLACTPQPSSAAPVSGAVDESEVQFAHAMSISRIWESPRVTKPYTEEQWSQVLALGDAVDEQLVAGDVRLTMGGEPTFVSVDDRDGAEWNTDALGPTKRMVAQDLVHRLRAHYGKGGFLHFGQGKWYPGEQLPRWALNIYWRADGEPCWHDPSLFADERDPHHYTSKDAKAFMVALTQRLGITADHVQTGYEDTWYYLWRERRLPVNVDPFDAKLDDELERIRLRRIFEQGLSHEVGYALPIKPAEGPALSGPSWITGPWFFRDERMYLFPGDSPMGLRLPLDSLPWVTSTDYPYHIETDPFAPRDALPAAATLRTQYASHQIGGGFAEGGMVGVQRGVRDVGLEAAGAAGAAGTAGARGRGRGPVPGSDLAAVDPTRAPQRHESAHWITRTALVVEARDPRRANGPKAESVGAPTGVLYVFMPPLERLEDYLALLAAIEATAAAQGVKIVLEGYPPPRDPRLKLLQVTPDPGVIEVNIHPAHDWKELVEHTEFLYDAAWQSRLSTEKFMLDGRHTGTGGGNHFVLGGARPADSPFLRRPDLLGSLLAYWHNHPSLSYLFSGLFLGPTSQAPRVDEARNDQLFELEIALGEIERSKTVYGDALPPWLVDRTLRNILVDVTGNTHRSEFCIDKLYSPDSATGRLGLLELRAFEMPPHARMSVVQQLLLRALVARFWNEPYRAELVRWGTELHDRFLLPTFIWMDFEDVLEDMGLAGFDFRPDWFAPHFEFRFPKVGELTARGVQLVLRSALEPWHVMGEEGAAGTTVRYVDSSLERLEIKASGLVDSRHVVTVNGVAVPLQPTGRVGEFVCGVRYRAWEAPSALHPTIGVHAPLVIDLVDRWMQRSLGGGQYHVAHPGGRSYATFPVNAFEAESRRLARFFTIGHTPGRMQVGEPERSLEFPFTLDLRTAGR</sequence>
<dbReference type="PANTHER" id="PTHR33490:SF1">
    <property type="entry name" value="SLL1233 PROTEIN"/>
    <property type="match status" value="1"/>
</dbReference>
<dbReference type="Gene3D" id="3.10.620.30">
    <property type="match status" value="1"/>
</dbReference>
<proteinExistence type="predicted"/>
<dbReference type="InterPro" id="IPR038765">
    <property type="entry name" value="Papain-like_cys_pep_sf"/>
</dbReference>
<keyword evidence="3" id="KW-1185">Reference proteome</keyword>
<dbReference type="SMART" id="SM00460">
    <property type="entry name" value="TGc"/>
    <property type="match status" value="1"/>
</dbReference>
<evidence type="ECO:0000259" key="1">
    <source>
        <dbReference type="SMART" id="SM00460"/>
    </source>
</evidence>
<dbReference type="InterPro" id="IPR002931">
    <property type="entry name" value="Transglutaminase-like"/>
</dbReference>
<protein>
    <submittedName>
        <fullName evidence="2">Transglutaminase family protein</fullName>
    </submittedName>
</protein>
<accession>A0ABX2EMX9</accession>